<dbReference type="EMBL" id="JAHESF010000014">
    <property type="protein sequence ID" value="MBT1698267.1"/>
    <property type="molecule type" value="Genomic_DNA"/>
</dbReference>
<evidence type="ECO:0000313" key="3">
    <source>
        <dbReference type="Proteomes" id="UP001319200"/>
    </source>
</evidence>
<protein>
    <submittedName>
        <fullName evidence="2">Uncharacterized protein</fullName>
    </submittedName>
</protein>
<dbReference type="RefSeq" id="WP_254164256.1">
    <property type="nucleotide sequence ID" value="NZ_JAHESF010000014.1"/>
</dbReference>
<gene>
    <name evidence="2" type="ORF">KK083_15355</name>
</gene>
<feature type="compositionally biased region" description="Basic and acidic residues" evidence="1">
    <location>
        <begin position="23"/>
        <end position="60"/>
    </location>
</feature>
<keyword evidence="3" id="KW-1185">Reference proteome</keyword>
<proteinExistence type="predicted"/>
<reference evidence="2 3" key="1">
    <citation type="submission" date="2021-05" db="EMBL/GenBank/DDBJ databases">
        <title>A Polyphasic approach of four new species of the genus Ohtaekwangia: Ohtaekwangia histidinii sp. nov., Ohtaekwangia cretensis sp. nov., Ohtaekwangia indiensis sp. nov., Ohtaekwangia reichenbachii sp. nov. from diverse environment.</title>
        <authorList>
            <person name="Octaviana S."/>
        </authorList>
    </citation>
    <scope>NUCLEOTIDE SEQUENCE [LARGE SCALE GENOMIC DNA]</scope>
    <source>
        <strain evidence="2 3">PWU4</strain>
    </source>
</reference>
<evidence type="ECO:0000256" key="1">
    <source>
        <dbReference type="SAM" id="MobiDB-lite"/>
    </source>
</evidence>
<evidence type="ECO:0000313" key="2">
    <source>
        <dbReference type="EMBL" id="MBT1698267.1"/>
    </source>
</evidence>
<organism evidence="2 3">
    <name type="scientific">Chryseosolibacter histidini</name>
    <dbReference type="NCBI Taxonomy" id="2782349"/>
    <lineage>
        <taxon>Bacteria</taxon>
        <taxon>Pseudomonadati</taxon>
        <taxon>Bacteroidota</taxon>
        <taxon>Cytophagia</taxon>
        <taxon>Cytophagales</taxon>
        <taxon>Chryseotaleaceae</taxon>
        <taxon>Chryseosolibacter</taxon>
    </lineage>
</organism>
<feature type="region of interest" description="Disordered" evidence="1">
    <location>
        <begin position="1"/>
        <end position="73"/>
    </location>
</feature>
<comment type="caution">
    <text evidence="2">The sequence shown here is derived from an EMBL/GenBank/DDBJ whole genome shotgun (WGS) entry which is preliminary data.</text>
</comment>
<dbReference type="AlphaFoldDB" id="A0AAP2DNC3"/>
<accession>A0AAP2DNC3</accession>
<feature type="compositionally biased region" description="Basic and acidic residues" evidence="1">
    <location>
        <begin position="1"/>
        <end position="14"/>
    </location>
</feature>
<dbReference type="Proteomes" id="UP001319200">
    <property type="component" value="Unassembled WGS sequence"/>
</dbReference>
<name>A0AAP2DNC3_9BACT</name>
<sequence>MAKSNVRREDHGDGADFVNLQRTTDEAKKERIKGQHGSDKLPPEQANRERNRVHKTDVSKKKTGGGKQVTPGT</sequence>